<dbReference type="SUPFAM" id="SSF50156">
    <property type="entry name" value="PDZ domain-like"/>
    <property type="match status" value="2"/>
</dbReference>
<dbReference type="InterPro" id="IPR036028">
    <property type="entry name" value="SH3-like_dom_sf"/>
</dbReference>
<dbReference type="PANTHER" id="PTHR46360">
    <property type="entry name" value="DISKS LARGE HOMOLOG 5"/>
    <property type="match status" value="1"/>
</dbReference>
<keyword evidence="4" id="KW-1185">Reference proteome</keyword>
<dbReference type="SMART" id="SM00228">
    <property type="entry name" value="PDZ"/>
    <property type="match status" value="2"/>
</dbReference>
<evidence type="ECO:0000256" key="1">
    <source>
        <dbReference type="SAM" id="MobiDB-lite"/>
    </source>
</evidence>
<dbReference type="Proteomes" id="UP001054945">
    <property type="component" value="Unassembled WGS sequence"/>
</dbReference>
<evidence type="ECO:0000259" key="2">
    <source>
        <dbReference type="PROSITE" id="PS50106"/>
    </source>
</evidence>
<dbReference type="InterPro" id="IPR035537">
    <property type="entry name" value="DLG5_SH3"/>
</dbReference>
<dbReference type="InterPro" id="IPR053004">
    <property type="entry name" value="MAGUK_Signaling_Regulators"/>
</dbReference>
<accession>A0AAV4Y9L6</accession>
<feature type="domain" description="PDZ" evidence="2">
    <location>
        <begin position="150"/>
        <end position="209"/>
    </location>
</feature>
<dbReference type="GO" id="GO:0005886">
    <property type="term" value="C:plasma membrane"/>
    <property type="evidence" value="ECO:0007669"/>
    <property type="project" value="TreeGrafter"/>
</dbReference>
<dbReference type="CDD" id="cd11860">
    <property type="entry name" value="SH3_DLG5"/>
    <property type="match status" value="1"/>
</dbReference>
<dbReference type="InterPro" id="IPR036034">
    <property type="entry name" value="PDZ_sf"/>
</dbReference>
<dbReference type="PROSITE" id="PS50106">
    <property type="entry name" value="PDZ"/>
    <property type="match status" value="2"/>
</dbReference>
<dbReference type="AlphaFoldDB" id="A0AAV4Y9L6"/>
<comment type="caution">
    <text evidence="3">The sequence shown here is derived from an EMBL/GenBank/DDBJ whole genome shotgun (WGS) entry which is preliminary data.</text>
</comment>
<organism evidence="3 4">
    <name type="scientific">Caerostris extrusa</name>
    <name type="common">Bark spider</name>
    <name type="synonym">Caerostris bankana</name>
    <dbReference type="NCBI Taxonomy" id="172846"/>
    <lineage>
        <taxon>Eukaryota</taxon>
        <taxon>Metazoa</taxon>
        <taxon>Ecdysozoa</taxon>
        <taxon>Arthropoda</taxon>
        <taxon>Chelicerata</taxon>
        <taxon>Arachnida</taxon>
        <taxon>Araneae</taxon>
        <taxon>Araneomorphae</taxon>
        <taxon>Entelegynae</taxon>
        <taxon>Araneoidea</taxon>
        <taxon>Araneidae</taxon>
        <taxon>Caerostris</taxon>
    </lineage>
</organism>
<feature type="compositionally biased region" description="Low complexity" evidence="1">
    <location>
        <begin position="114"/>
        <end position="125"/>
    </location>
</feature>
<dbReference type="Gene3D" id="2.30.42.10">
    <property type="match status" value="2"/>
</dbReference>
<sequence length="346" mass="38318">MNLKMQLTLEIECKSICIEKSTEPLGIQISCGEGGGIFVSSVTANSLAAQAGLQVGDHLLEVCGINMRSATYCLAANVLRQCMDSITMLVQYNPERNKRLLIEYRDNVPENADSRSSPSSAASTLTKKKATHSLTADKRSKSTKSGNAVGIFVHAKQEDSPAQGPNGLRTGDQILEYNGIDLRHATAEEAAYELAKPADTVKILALHNYERYQEIQDQPGDSFYIRAMFDRMSINGSLAFQKDDILYVDNTMYNNVPGLWQAWLVDEEGEKIKCGFIPSRYKAEEELMMKRSLGDLEGTDGGRRGSTAARRILGEELVPMTYQRVENDIMSHYVQLLLWGLNGSCN</sequence>
<name>A0AAV4Y9L6_CAEEX</name>
<dbReference type="SUPFAM" id="SSF50044">
    <property type="entry name" value="SH3-domain"/>
    <property type="match status" value="1"/>
</dbReference>
<reference evidence="3 4" key="1">
    <citation type="submission" date="2021-06" db="EMBL/GenBank/DDBJ databases">
        <title>Caerostris extrusa draft genome.</title>
        <authorList>
            <person name="Kono N."/>
            <person name="Arakawa K."/>
        </authorList>
    </citation>
    <scope>NUCLEOTIDE SEQUENCE [LARGE SCALE GENOMIC DNA]</scope>
</reference>
<dbReference type="InterPro" id="IPR001478">
    <property type="entry name" value="PDZ"/>
</dbReference>
<protein>
    <submittedName>
        <fullName evidence="3">Disks large homolog 5</fullName>
    </submittedName>
</protein>
<proteinExistence type="predicted"/>
<gene>
    <name evidence="3" type="primary">Dlg5</name>
    <name evidence="3" type="ORF">CEXT_13351</name>
</gene>
<dbReference type="Pfam" id="PF00595">
    <property type="entry name" value="PDZ"/>
    <property type="match status" value="2"/>
</dbReference>
<dbReference type="GO" id="GO:0035331">
    <property type="term" value="P:negative regulation of hippo signaling"/>
    <property type="evidence" value="ECO:0007669"/>
    <property type="project" value="TreeGrafter"/>
</dbReference>
<evidence type="ECO:0000313" key="4">
    <source>
        <dbReference type="Proteomes" id="UP001054945"/>
    </source>
</evidence>
<dbReference type="CDD" id="cd06767">
    <property type="entry name" value="PDZ3_DLG5-like"/>
    <property type="match status" value="1"/>
</dbReference>
<dbReference type="EMBL" id="BPLR01001692">
    <property type="protein sequence ID" value="GIZ04097.1"/>
    <property type="molecule type" value="Genomic_DNA"/>
</dbReference>
<dbReference type="PANTHER" id="PTHR46360:SF1">
    <property type="entry name" value="DISKS LARGE HOMOLOG 5"/>
    <property type="match status" value="1"/>
</dbReference>
<feature type="domain" description="PDZ" evidence="2">
    <location>
        <begin position="15"/>
        <end position="94"/>
    </location>
</feature>
<dbReference type="Gene3D" id="2.30.30.40">
    <property type="entry name" value="SH3 Domains"/>
    <property type="match status" value="1"/>
</dbReference>
<feature type="region of interest" description="Disordered" evidence="1">
    <location>
        <begin position="109"/>
        <end position="142"/>
    </location>
</feature>
<evidence type="ECO:0000313" key="3">
    <source>
        <dbReference type="EMBL" id="GIZ04097.1"/>
    </source>
</evidence>